<dbReference type="InterPro" id="IPR026464">
    <property type="entry name" value="NosD_copper_fam"/>
</dbReference>
<dbReference type="EMBL" id="BMXV01000006">
    <property type="protein sequence ID" value="GGY78650.1"/>
    <property type="molecule type" value="Genomic_DNA"/>
</dbReference>
<keyword evidence="3" id="KW-1185">Reference proteome</keyword>
<sequence>MHEISRYGVALTVALFALTAKADLQEDLDALEPGASFELPPEQLSSLAFNVAGVTVSCGPETVIDGGGSGNSVHILAPDVTLKDCDVRNWGDDLNELDAGIFVAREAKGTVLEGNRLNGPAFGIWLDATPDVTVRNNMIRGDASIRSQDRGNGIHLFNTTGALIEGNDIHETRDAIYIETANGNTIRGNTMADLRYGIHYMYSFDNRLEGNVTRNTRTGYALMQSKRLTVINNRSENDENYGILMNFITQSELRGNVVIGVSRGQNSGAAVSGVEGKAVFIYNSLYNTFENNLFADSNIGIHLTAGSEDNEVFSNAFVNNQRQVKYVATRTQEWSKDGRGNYWSDYLGWDRDQNGLGDVPYEPNDNVDRLLWTYPEARILMHSPAVDTLRWVQEAFPVVKSAGVTDSHPLMRPPETLRAEMP</sequence>
<dbReference type="Gene3D" id="2.160.20.10">
    <property type="entry name" value="Single-stranded right-handed beta-helix, Pectin lyase-like"/>
    <property type="match status" value="2"/>
</dbReference>
<dbReference type="InterPro" id="IPR022441">
    <property type="entry name" value="Para_beta_helix_rpt-2"/>
</dbReference>
<dbReference type="SMART" id="SM00722">
    <property type="entry name" value="CASH"/>
    <property type="match status" value="2"/>
</dbReference>
<dbReference type="InterPro" id="IPR007742">
    <property type="entry name" value="NosD_dom"/>
</dbReference>
<dbReference type="Proteomes" id="UP000601597">
    <property type="component" value="Unassembled WGS sequence"/>
</dbReference>
<gene>
    <name evidence="2" type="primary">nosD</name>
    <name evidence="2" type="ORF">GCM10007071_27520</name>
</gene>
<accession>A0ABQ3B5W9</accession>
<dbReference type="InterPro" id="IPR011050">
    <property type="entry name" value="Pectin_lyase_fold/virulence"/>
</dbReference>
<feature type="domain" description="Carbohydrate-binding/sugar hydrolysis" evidence="1">
    <location>
        <begin position="31"/>
        <end position="179"/>
    </location>
</feature>
<name>A0ABQ3B5W9_9GAMM</name>
<dbReference type="InterPro" id="IPR006626">
    <property type="entry name" value="PbH1"/>
</dbReference>
<dbReference type="NCBIfam" id="TIGR04247">
    <property type="entry name" value="NosD_copper_fam"/>
    <property type="match status" value="1"/>
</dbReference>
<proteinExistence type="predicted"/>
<evidence type="ECO:0000259" key="1">
    <source>
        <dbReference type="SMART" id="SM00722"/>
    </source>
</evidence>
<reference evidence="3" key="1">
    <citation type="journal article" date="2019" name="Int. J. Syst. Evol. Microbiol.">
        <title>The Global Catalogue of Microorganisms (GCM) 10K type strain sequencing project: providing services to taxonomists for standard genome sequencing and annotation.</title>
        <authorList>
            <consortium name="The Broad Institute Genomics Platform"/>
            <consortium name="The Broad Institute Genome Sequencing Center for Infectious Disease"/>
            <person name="Wu L."/>
            <person name="Ma J."/>
        </authorList>
    </citation>
    <scope>NUCLEOTIDE SEQUENCE [LARGE SCALE GENOMIC DNA]</scope>
    <source>
        <strain evidence="3">KCTC 22280</strain>
    </source>
</reference>
<dbReference type="InterPro" id="IPR012334">
    <property type="entry name" value="Pectin_lyas_fold"/>
</dbReference>
<dbReference type="SUPFAM" id="SSF51126">
    <property type="entry name" value="Pectin lyase-like"/>
    <property type="match status" value="1"/>
</dbReference>
<evidence type="ECO:0000313" key="2">
    <source>
        <dbReference type="EMBL" id="GGY78650.1"/>
    </source>
</evidence>
<protein>
    <submittedName>
        <fullName evidence="2">Copper-binding periplasmic protein</fullName>
    </submittedName>
</protein>
<dbReference type="Pfam" id="PF05048">
    <property type="entry name" value="NosD"/>
    <property type="match status" value="1"/>
</dbReference>
<dbReference type="RefSeq" id="WP_189577359.1">
    <property type="nucleotide sequence ID" value="NZ_BMXV01000006.1"/>
</dbReference>
<dbReference type="SMART" id="SM00710">
    <property type="entry name" value="PbH1"/>
    <property type="match status" value="8"/>
</dbReference>
<dbReference type="NCBIfam" id="TIGR03804">
    <property type="entry name" value="para_beta_helix"/>
    <property type="match status" value="2"/>
</dbReference>
<feature type="domain" description="Carbohydrate-binding/sugar hydrolysis" evidence="1">
    <location>
        <begin position="185"/>
        <end position="359"/>
    </location>
</feature>
<evidence type="ECO:0000313" key="3">
    <source>
        <dbReference type="Proteomes" id="UP000601597"/>
    </source>
</evidence>
<comment type="caution">
    <text evidence="2">The sequence shown here is derived from an EMBL/GenBank/DDBJ whole genome shotgun (WGS) entry which is preliminary data.</text>
</comment>
<dbReference type="InterPro" id="IPR006633">
    <property type="entry name" value="Carb-bd_sugar_hydrolysis-dom"/>
</dbReference>
<organism evidence="2 3">
    <name type="scientific">Marinobacter zhanjiangensis</name>
    <dbReference type="NCBI Taxonomy" id="578215"/>
    <lineage>
        <taxon>Bacteria</taxon>
        <taxon>Pseudomonadati</taxon>
        <taxon>Pseudomonadota</taxon>
        <taxon>Gammaproteobacteria</taxon>
        <taxon>Pseudomonadales</taxon>
        <taxon>Marinobacteraceae</taxon>
        <taxon>Marinobacter</taxon>
    </lineage>
</organism>